<accession>A0A850V3Q3</accession>
<organism evidence="7 8">
    <name type="scientific">Chloropsis hardwickii</name>
    <dbReference type="NCBI Taxonomy" id="667144"/>
    <lineage>
        <taxon>Eukaryota</taxon>
        <taxon>Metazoa</taxon>
        <taxon>Chordata</taxon>
        <taxon>Craniata</taxon>
        <taxon>Vertebrata</taxon>
        <taxon>Euteleostomi</taxon>
        <taxon>Archelosauria</taxon>
        <taxon>Archosauria</taxon>
        <taxon>Dinosauria</taxon>
        <taxon>Saurischia</taxon>
        <taxon>Theropoda</taxon>
        <taxon>Coelurosauria</taxon>
        <taxon>Aves</taxon>
        <taxon>Neognathae</taxon>
        <taxon>Neoaves</taxon>
        <taxon>Telluraves</taxon>
        <taxon>Australaves</taxon>
        <taxon>Passeriformes</taxon>
        <taxon>Corvoidea</taxon>
        <taxon>Irenidae</taxon>
        <taxon>Chloropsis</taxon>
    </lineage>
</organism>
<dbReference type="Proteomes" id="UP000640999">
    <property type="component" value="Unassembled WGS sequence"/>
</dbReference>
<feature type="transmembrane region" description="Helical" evidence="6">
    <location>
        <begin position="143"/>
        <end position="167"/>
    </location>
</feature>
<feature type="non-terminal residue" evidence="7">
    <location>
        <position position="293"/>
    </location>
</feature>
<dbReference type="PANTHER" id="PTHR16201:SF36">
    <property type="entry name" value="LYSOSOMAL AMINO ACID TRANSPORTER 1 HOMOLOG"/>
    <property type="match status" value="1"/>
</dbReference>
<evidence type="ECO:0000256" key="6">
    <source>
        <dbReference type="SAM" id="Phobius"/>
    </source>
</evidence>
<protein>
    <submittedName>
        <fullName evidence="7">LAAT1 protein</fullName>
    </submittedName>
</protein>
<feature type="transmembrane region" description="Helical" evidence="6">
    <location>
        <begin position="101"/>
        <end position="123"/>
    </location>
</feature>
<proteinExistence type="inferred from homology"/>
<feature type="transmembrane region" description="Helical" evidence="6">
    <location>
        <begin position="173"/>
        <end position="192"/>
    </location>
</feature>
<dbReference type="InterPro" id="IPR051415">
    <property type="entry name" value="LAAT-1"/>
</dbReference>
<dbReference type="AlphaFoldDB" id="A0A850V3Q3"/>
<evidence type="ECO:0000313" key="7">
    <source>
        <dbReference type="EMBL" id="NWH36298.1"/>
    </source>
</evidence>
<keyword evidence="3 6" id="KW-1133">Transmembrane helix</keyword>
<name>A0A850V3Q3_9CORV</name>
<feature type="non-terminal residue" evidence="7">
    <location>
        <position position="1"/>
    </location>
</feature>
<feature type="transmembrane region" description="Helical" evidence="6">
    <location>
        <begin position="37"/>
        <end position="60"/>
    </location>
</feature>
<evidence type="ECO:0000256" key="5">
    <source>
        <dbReference type="ARBA" id="ARBA00038039"/>
    </source>
</evidence>
<comment type="caution">
    <text evidence="7">The sequence shown here is derived from an EMBL/GenBank/DDBJ whole genome shotgun (WGS) entry which is preliminary data.</text>
</comment>
<comment type="similarity">
    <text evidence="5">Belongs to the laat-1 family.</text>
</comment>
<dbReference type="GO" id="GO:0005765">
    <property type="term" value="C:lysosomal membrane"/>
    <property type="evidence" value="ECO:0007669"/>
    <property type="project" value="TreeGrafter"/>
</dbReference>
<dbReference type="GO" id="GO:0015189">
    <property type="term" value="F:L-lysine transmembrane transporter activity"/>
    <property type="evidence" value="ECO:0007669"/>
    <property type="project" value="TreeGrafter"/>
</dbReference>
<dbReference type="Gene3D" id="1.20.1280.290">
    <property type="match status" value="2"/>
</dbReference>
<feature type="transmembrane region" description="Helical" evidence="6">
    <location>
        <begin position="252"/>
        <end position="272"/>
    </location>
</feature>
<sequence length="293" mass="33505">MAAFFWRGLPFGNLFFCPNGSRWIMFFFNECAQDSRFFSSIVLGLGSFFCFIAAAFPFFYQACRTGIMFFSLSIYFLLGFFCGDLLNLIGSFLADQLPLQVYFFIYYVLADLGFFSLYCYYRVKNGGRACDFFYHRAVRGGEFFSHGSGCGRAGALSTGAVPVPFFSPALQPFSRFFFIGFTIGSVFFLLYLCSRVPFFCTNYKRKFFCGVSYSLFAFFLLGNSLYGLFFLLKNPEPGQFFCDYILHHLPFFLGSLGVLALFFFISFQFLAYRKGRPGTLFLRDALLGEPDES</sequence>
<dbReference type="Pfam" id="PF04193">
    <property type="entry name" value="PQ-loop"/>
    <property type="match status" value="1"/>
</dbReference>
<evidence type="ECO:0000256" key="4">
    <source>
        <dbReference type="ARBA" id="ARBA00023136"/>
    </source>
</evidence>
<keyword evidence="4 6" id="KW-0472">Membrane</keyword>
<evidence type="ECO:0000256" key="3">
    <source>
        <dbReference type="ARBA" id="ARBA00022989"/>
    </source>
</evidence>
<evidence type="ECO:0000256" key="1">
    <source>
        <dbReference type="ARBA" id="ARBA00004141"/>
    </source>
</evidence>
<evidence type="ECO:0000313" key="8">
    <source>
        <dbReference type="Proteomes" id="UP000640999"/>
    </source>
</evidence>
<gene>
    <name evidence="7" type="primary">Pqlc2</name>
    <name evidence="7" type="ORF">CHLHAR_R03294</name>
</gene>
<keyword evidence="2 6" id="KW-0812">Transmembrane</keyword>
<feature type="transmembrane region" description="Helical" evidence="6">
    <location>
        <begin position="213"/>
        <end position="232"/>
    </location>
</feature>
<evidence type="ECO:0000256" key="2">
    <source>
        <dbReference type="ARBA" id="ARBA00022692"/>
    </source>
</evidence>
<dbReference type="InterPro" id="IPR006603">
    <property type="entry name" value="PQ-loop_rpt"/>
</dbReference>
<dbReference type="OrthoDB" id="8048523at2759"/>
<dbReference type="PANTHER" id="PTHR16201">
    <property type="entry name" value="SEVEN TRANSMEMBRANE PROTEIN 1-RELATED"/>
    <property type="match status" value="1"/>
</dbReference>
<feature type="transmembrane region" description="Helical" evidence="6">
    <location>
        <begin position="67"/>
        <end position="89"/>
    </location>
</feature>
<comment type="subcellular location">
    <subcellularLocation>
        <location evidence="1">Membrane</location>
        <topology evidence="1">Multi-pass membrane protein</topology>
    </subcellularLocation>
</comment>
<keyword evidence="8" id="KW-1185">Reference proteome</keyword>
<dbReference type="EMBL" id="WEIW01000921">
    <property type="protein sequence ID" value="NWH36298.1"/>
    <property type="molecule type" value="Genomic_DNA"/>
</dbReference>
<reference evidence="7" key="1">
    <citation type="submission" date="2019-10" db="EMBL/GenBank/DDBJ databases">
        <title>Bird 10,000 Genomes (B10K) Project - Family phase.</title>
        <authorList>
            <person name="Zhang G."/>
        </authorList>
    </citation>
    <scope>NUCLEOTIDE SEQUENCE</scope>
    <source>
        <strain evidence="7">B10K-IZ-033-78</strain>
        <tissue evidence="7">Muscle</tissue>
    </source>
</reference>